<feature type="transmembrane region" description="Helical" evidence="7">
    <location>
        <begin position="180"/>
        <end position="213"/>
    </location>
</feature>
<accession>A0A2P1PLI3</accession>
<dbReference type="OrthoDB" id="5689076at2"/>
<dbReference type="GO" id="GO:0005886">
    <property type="term" value="C:plasma membrane"/>
    <property type="evidence" value="ECO:0007669"/>
    <property type="project" value="UniProtKB-SubCell"/>
</dbReference>
<evidence type="ECO:0000256" key="5">
    <source>
        <dbReference type="ARBA" id="ARBA00022989"/>
    </source>
</evidence>
<dbReference type="KEGG" id="xba:C7S18_00185"/>
<dbReference type="Pfam" id="PF07681">
    <property type="entry name" value="DoxX"/>
    <property type="match status" value="1"/>
</dbReference>
<evidence type="ECO:0000256" key="3">
    <source>
        <dbReference type="ARBA" id="ARBA00022475"/>
    </source>
</evidence>
<name>A0A2P1PLI3_9GAMM</name>
<evidence type="ECO:0000256" key="1">
    <source>
        <dbReference type="ARBA" id="ARBA00004651"/>
    </source>
</evidence>
<keyword evidence="6 7" id="KW-0472">Membrane</keyword>
<dbReference type="PANTHER" id="PTHR33452">
    <property type="entry name" value="OXIDOREDUCTASE CATD-RELATED"/>
    <property type="match status" value="1"/>
</dbReference>
<comment type="similarity">
    <text evidence="2">Belongs to the DoxX family.</text>
</comment>
<feature type="transmembrane region" description="Helical" evidence="7">
    <location>
        <begin position="95"/>
        <end position="113"/>
    </location>
</feature>
<sequence>MLSLYRLTNLWDALIARLRAVGEVLPRLIMRIVMGWEFFEAGREKLYGENWFGAIQDQFPFPFSRIPADISWEIATWFELIGAFCLWFGLFTRFFAFQLLFLTFVATAAVHWPDMWSMWGDLLKGYSISDNGHGNFKLPLLFIVMLLPLIFNGPGKLSVDHLLSKFFKTADYPQPINDGYAWGVGALVLGIPFLMLLPMFGAALVAVGIGLMLGERFLRG</sequence>
<organism evidence="8 9">
    <name type="scientific">Ahniella affigens</name>
    <dbReference type="NCBI Taxonomy" id="2021234"/>
    <lineage>
        <taxon>Bacteria</taxon>
        <taxon>Pseudomonadati</taxon>
        <taxon>Pseudomonadota</taxon>
        <taxon>Gammaproteobacteria</taxon>
        <taxon>Lysobacterales</taxon>
        <taxon>Rhodanobacteraceae</taxon>
        <taxon>Ahniella</taxon>
    </lineage>
</organism>
<keyword evidence="4 7" id="KW-0812">Transmembrane</keyword>
<dbReference type="EMBL" id="CP027860">
    <property type="protein sequence ID" value="AVP95704.1"/>
    <property type="molecule type" value="Genomic_DNA"/>
</dbReference>
<evidence type="ECO:0000256" key="2">
    <source>
        <dbReference type="ARBA" id="ARBA00006679"/>
    </source>
</evidence>
<protein>
    <submittedName>
        <fullName evidence="8">DoxX family protein</fullName>
    </submittedName>
</protein>
<reference evidence="8 9" key="1">
    <citation type="submission" date="2018-03" db="EMBL/GenBank/DDBJ databases">
        <title>Ahniella affigens gen. nov., sp. nov., a gammaproteobacterium isolated from sandy soil near a stream.</title>
        <authorList>
            <person name="Ko Y."/>
            <person name="Kim J.-H."/>
        </authorList>
    </citation>
    <scope>NUCLEOTIDE SEQUENCE [LARGE SCALE GENOMIC DNA]</scope>
    <source>
        <strain evidence="8 9">D13</strain>
    </source>
</reference>
<dbReference type="PANTHER" id="PTHR33452:SF7">
    <property type="entry name" value="DOXX FAMILY PROTEIN"/>
    <property type="match status" value="1"/>
</dbReference>
<dbReference type="AlphaFoldDB" id="A0A2P1PLI3"/>
<dbReference type="InterPro" id="IPR032808">
    <property type="entry name" value="DoxX"/>
</dbReference>
<keyword evidence="5 7" id="KW-1133">Transmembrane helix</keyword>
<reference evidence="8 9" key="2">
    <citation type="submission" date="2018-03" db="EMBL/GenBank/DDBJ databases">
        <authorList>
            <person name="Keele B.F."/>
        </authorList>
    </citation>
    <scope>NUCLEOTIDE SEQUENCE [LARGE SCALE GENOMIC DNA]</scope>
    <source>
        <strain evidence="8 9">D13</strain>
    </source>
</reference>
<evidence type="ECO:0000256" key="7">
    <source>
        <dbReference type="SAM" id="Phobius"/>
    </source>
</evidence>
<feature type="transmembrane region" description="Helical" evidence="7">
    <location>
        <begin position="134"/>
        <end position="151"/>
    </location>
</feature>
<evidence type="ECO:0000256" key="6">
    <source>
        <dbReference type="ARBA" id="ARBA00023136"/>
    </source>
</evidence>
<evidence type="ECO:0000313" key="8">
    <source>
        <dbReference type="EMBL" id="AVP95704.1"/>
    </source>
</evidence>
<comment type="subcellular location">
    <subcellularLocation>
        <location evidence="1">Cell membrane</location>
        <topology evidence="1">Multi-pass membrane protein</topology>
    </subcellularLocation>
</comment>
<evidence type="ECO:0000256" key="4">
    <source>
        <dbReference type="ARBA" id="ARBA00022692"/>
    </source>
</evidence>
<keyword evidence="9" id="KW-1185">Reference proteome</keyword>
<dbReference type="Proteomes" id="UP000241074">
    <property type="component" value="Chromosome"/>
</dbReference>
<proteinExistence type="inferred from homology"/>
<evidence type="ECO:0000313" key="9">
    <source>
        <dbReference type="Proteomes" id="UP000241074"/>
    </source>
</evidence>
<gene>
    <name evidence="8" type="ORF">C7S18_00185</name>
</gene>
<keyword evidence="3" id="KW-1003">Cell membrane</keyword>
<dbReference type="InterPro" id="IPR051907">
    <property type="entry name" value="DoxX-like_oxidoreductase"/>
</dbReference>
<dbReference type="RefSeq" id="WP_106889633.1">
    <property type="nucleotide sequence ID" value="NZ_CP027860.1"/>
</dbReference>